<keyword evidence="2" id="KW-1185">Reference proteome</keyword>
<name>A0ACC0QD03_RHOML</name>
<accession>A0ACC0QD03</accession>
<reference evidence="1" key="1">
    <citation type="submission" date="2022-02" db="EMBL/GenBank/DDBJ databases">
        <title>Plant Genome Project.</title>
        <authorList>
            <person name="Zhang R.-G."/>
        </authorList>
    </citation>
    <scope>NUCLEOTIDE SEQUENCE</scope>
    <source>
        <strain evidence="1">AT1</strain>
    </source>
</reference>
<protein>
    <submittedName>
        <fullName evidence="1">Uncharacterized protein</fullName>
    </submittedName>
</protein>
<evidence type="ECO:0000313" key="2">
    <source>
        <dbReference type="Proteomes" id="UP001062846"/>
    </source>
</evidence>
<organism evidence="1 2">
    <name type="scientific">Rhododendron molle</name>
    <name type="common">Chinese azalea</name>
    <name type="synonym">Azalea mollis</name>
    <dbReference type="NCBI Taxonomy" id="49168"/>
    <lineage>
        <taxon>Eukaryota</taxon>
        <taxon>Viridiplantae</taxon>
        <taxon>Streptophyta</taxon>
        <taxon>Embryophyta</taxon>
        <taxon>Tracheophyta</taxon>
        <taxon>Spermatophyta</taxon>
        <taxon>Magnoliopsida</taxon>
        <taxon>eudicotyledons</taxon>
        <taxon>Gunneridae</taxon>
        <taxon>Pentapetalae</taxon>
        <taxon>asterids</taxon>
        <taxon>Ericales</taxon>
        <taxon>Ericaceae</taxon>
        <taxon>Ericoideae</taxon>
        <taxon>Rhodoreae</taxon>
        <taxon>Rhododendron</taxon>
    </lineage>
</organism>
<sequence length="95" mass="10188">MHLCPLTREKSVFPFSSSPQLPRTNPETTKPSCSNSSSVSLPPSPSVPSSPSSPPYIHPVDVAAASTTNRNGVGLPSDDQDFQSRSETHLRREQG</sequence>
<dbReference type="Proteomes" id="UP001062846">
    <property type="component" value="Chromosome 1"/>
</dbReference>
<dbReference type="EMBL" id="CM046388">
    <property type="protein sequence ID" value="KAI8574613.1"/>
    <property type="molecule type" value="Genomic_DNA"/>
</dbReference>
<comment type="caution">
    <text evidence="1">The sequence shown here is derived from an EMBL/GenBank/DDBJ whole genome shotgun (WGS) entry which is preliminary data.</text>
</comment>
<evidence type="ECO:0000313" key="1">
    <source>
        <dbReference type="EMBL" id="KAI8574613.1"/>
    </source>
</evidence>
<gene>
    <name evidence="1" type="ORF">RHMOL_Rhmol01G0367700</name>
</gene>
<proteinExistence type="predicted"/>